<name>A0ABS2GD82_9FIRM</name>
<sequence>MEWGRAKKFVIVLLLLLNVCLAGLNYQQERAGAMTASQERAIFEVLSRNGITMYTDLITETQPMSRLSVTVPSYTKERLEQIFFQGEKTIVVPGKTSMVYRSDSLELILEGLNGVLRFSDVEPGRGETNRGSAVQIAEKYMEGIEDAFPDFVSADVADTEDGFCVEFYQKYKSHFIFSNWFRVYVCAQGIYRVEFSYGQVTGEQGEKKDIFYADEALLTFMRTLKEETVKGEITVNRMELGYDLVEQTESVSGSTLNLVPCYRIDTMELDSPYIINAYTCQVVS</sequence>
<evidence type="ECO:0000313" key="1">
    <source>
        <dbReference type="EMBL" id="MBM6878665.1"/>
    </source>
</evidence>
<protein>
    <submittedName>
        <fullName evidence="1">Two-component system regulatory protein YycI</fullName>
    </submittedName>
</protein>
<evidence type="ECO:0000313" key="2">
    <source>
        <dbReference type="Proteomes" id="UP000729290"/>
    </source>
</evidence>
<comment type="caution">
    <text evidence="1">The sequence shown here is derived from an EMBL/GenBank/DDBJ whole genome shotgun (WGS) entry which is preliminary data.</text>
</comment>
<dbReference type="RefSeq" id="WP_205134326.1">
    <property type="nucleotide sequence ID" value="NZ_JACSNT010000016.1"/>
</dbReference>
<dbReference type="Proteomes" id="UP000729290">
    <property type="component" value="Unassembled WGS sequence"/>
</dbReference>
<gene>
    <name evidence="1" type="ORF">H9X83_10920</name>
</gene>
<dbReference type="EMBL" id="JACSNV010000018">
    <property type="protein sequence ID" value="MBM6878665.1"/>
    <property type="molecule type" value="Genomic_DNA"/>
</dbReference>
<reference evidence="1 2" key="1">
    <citation type="journal article" date="2021" name="Sci. Rep.">
        <title>The distribution of antibiotic resistance genes in chicken gut microbiota commensals.</title>
        <authorList>
            <person name="Juricova H."/>
            <person name="Matiasovicova J."/>
            <person name="Kubasova T."/>
            <person name="Cejkova D."/>
            <person name="Rychlik I."/>
        </authorList>
    </citation>
    <scope>NUCLEOTIDE SEQUENCE [LARGE SCALE GENOMIC DNA]</scope>
    <source>
        <strain evidence="1 2">An431b</strain>
    </source>
</reference>
<proteinExistence type="predicted"/>
<organism evidence="1 2">
    <name type="scientific">Anaerotignum lactatifermentans</name>
    <dbReference type="NCBI Taxonomy" id="160404"/>
    <lineage>
        <taxon>Bacteria</taxon>
        <taxon>Bacillati</taxon>
        <taxon>Bacillota</taxon>
        <taxon>Clostridia</taxon>
        <taxon>Lachnospirales</taxon>
        <taxon>Anaerotignaceae</taxon>
        <taxon>Anaerotignum</taxon>
    </lineage>
</organism>
<keyword evidence="2" id="KW-1185">Reference proteome</keyword>
<accession>A0ABS2GD82</accession>